<organism evidence="2">
    <name type="scientific">Trypanosoma vivax (strain Y486)</name>
    <dbReference type="NCBI Taxonomy" id="1055687"/>
    <lineage>
        <taxon>Eukaryota</taxon>
        <taxon>Discoba</taxon>
        <taxon>Euglenozoa</taxon>
        <taxon>Kinetoplastea</taxon>
        <taxon>Metakinetoplastina</taxon>
        <taxon>Trypanosomatida</taxon>
        <taxon>Trypanosomatidae</taxon>
        <taxon>Trypanosoma</taxon>
        <taxon>Duttonella</taxon>
    </lineage>
</organism>
<feature type="compositionally biased region" description="Polar residues" evidence="1">
    <location>
        <begin position="79"/>
        <end position="89"/>
    </location>
</feature>
<accession>G0TUM5</accession>
<dbReference type="EMBL" id="HE573020">
    <property type="protein sequence ID" value="CCC47660.1"/>
    <property type="molecule type" value="Genomic_DNA"/>
</dbReference>
<protein>
    <submittedName>
        <fullName evidence="2">Uncharacterized protein</fullName>
    </submittedName>
</protein>
<feature type="compositionally biased region" description="Polar residues" evidence="1">
    <location>
        <begin position="426"/>
        <end position="444"/>
    </location>
</feature>
<feature type="region of interest" description="Disordered" evidence="1">
    <location>
        <begin position="59"/>
        <end position="89"/>
    </location>
</feature>
<proteinExistence type="predicted"/>
<feature type="region of interest" description="Disordered" evidence="1">
    <location>
        <begin position="426"/>
        <end position="468"/>
    </location>
</feature>
<sequence>MSLREDIEALSAALRRLSRVQDRGNSSTATEVQADDTISAISMAAEEGEQRDNCGMSPWPSGAAAQTEGGVAADETHTGIPSSSNTTALPCSESTFTDALHSHKLKKTSSFLPTSKNGTSEKVPNGEPVVLCFDRSEFIQTNVNTPQGSVSGGNLVKRTIGEDLVSSSGDTVLTEPSTMESNGCHTKEAYKRVARRLLAEIQRLDSCVTAVSAHRDDERKDWLYARRELEVQLRERDRVIGELQERLRQRVNLTSAESRSNSGTATTTAAPVYQGSSSIHCVSRDSAPPTTSRDCSPTGLSCRDGISPWACTGHSSDNVRKTVYPCAEAHDVEKVVYTPLGAGRPTQRNVVVEAARLPVDIQVPGCNVNSRERVSYGSSVRESLQVEPDAVCRSTQVPRAYRGGRARSVGCHVCCGSARALPSRQVPCTSSTGFHSSECRTPQTRAARRSRSVSQPPRVPQAVADKRKWKQQEEEDRLLLRKLLDKNAALEESLRYVMQRLDEQQVELRGVSSILSELTRSQNNGKP</sequence>
<dbReference type="OMA" id="HSSECRT"/>
<dbReference type="AlphaFoldDB" id="G0TUM5"/>
<dbReference type="VEuPathDB" id="TriTrypDB:TvY486_0403260"/>
<reference evidence="2" key="1">
    <citation type="journal article" date="2012" name="Proc. Natl. Acad. Sci. U.S.A.">
        <title>Antigenic diversity is generated by distinct evolutionary mechanisms in African trypanosome species.</title>
        <authorList>
            <person name="Jackson A.P."/>
            <person name="Berry A."/>
            <person name="Aslett M."/>
            <person name="Allison H.C."/>
            <person name="Burton P."/>
            <person name="Vavrova-Anderson J."/>
            <person name="Brown R."/>
            <person name="Browne H."/>
            <person name="Corton N."/>
            <person name="Hauser H."/>
            <person name="Gamble J."/>
            <person name="Gilderthorp R."/>
            <person name="Marcello L."/>
            <person name="McQuillan J."/>
            <person name="Otto T.D."/>
            <person name="Quail M.A."/>
            <person name="Sanders M.J."/>
            <person name="van Tonder A."/>
            <person name="Ginger M.L."/>
            <person name="Field M.C."/>
            <person name="Barry J.D."/>
            <person name="Hertz-Fowler C."/>
            <person name="Berriman M."/>
        </authorList>
    </citation>
    <scope>NUCLEOTIDE SEQUENCE</scope>
    <source>
        <strain evidence="2">Y486</strain>
    </source>
</reference>
<evidence type="ECO:0000256" key="1">
    <source>
        <dbReference type="SAM" id="MobiDB-lite"/>
    </source>
</evidence>
<gene>
    <name evidence="2" type="ORF">TVY486_0403260</name>
</gene>
<evidence type="ECO:0000313" key="2">
    <source>
        <dbReference type="EMBL" id="CCC47660.1"/>
    </source>
</evidence>
<name>G0TUM5_TRYVY</name>